<accession>A0ABX2TBZ6</accession>
<name>A0ABX2TBZ6_9PROT</name>
<protein>
    <submittedName>
        <fullName evidence="2">Cupin domain-containing protein</fullName>
    </submittedName>
</protein>
<dbReference type="CDD" id="cd02227">
    <property type="entry name" value="cupin_TM1112-like"/>
    <property type="match status" value="1"/>
</dbReference>
<feature type="domain" description="(S)-ureidoglycine aminohydrolase cupin" evidence="1">
    <location>
        <begin position="41"/>
        <end position="113"/>
    </location>
</feature>
<dbReference type="PANTHER" id="PTHR40943">
    <property type="entry name" value="CYTOPLASMIC PROTEIN-RELATED"/>
    <property type="match status" value="1"/>
</dbReference>
<dbReference type="Proteomes" id="UP000584642">
    <property type="component" value="Unassembled WGS sequence"/>
</dbReference>
<dbReference type="SUPFAM" id="SSF51182">
    <property type="entry name" value="RmlC-like cupins"/>
    <property type="match status" value="1"/>
</dbReference>
<dbReference type="InterPro" id="IPR011051">
    <property type="entry name" value="RmlC_Cupin_sf"/>
</dbReference>
<dbReference type="EMBL" id="JABFDB010000008">
    <property type="protein sequence ID" value="NYZ20693.1"/>
    <property type="molecule type" value="Genomic_DNA"/>
</dbReference>
<dbReference type="RefSeq" id="WP_180282452.1">
    <property type="nucleotide sequence ID" value="NZ_JABFDB010000008.1"/>
</dbReference>
<reference evidence="2 3" key="1">
    <citation type="submission" date="2020-05" db="EMBL/GenBank/DDBJ databases">
        <title>Azospirillum oleiclasticum sp. nov, a nitrogen-fixing and heavy crude oil-emulsifying bacterium isolated from the crude oil of Yumen Oilfield.</title>
        <authorList>
            <person name="Wu D."/>
            <person name="Cai M."/>
            <person name="Zhang X."/>
        </authorList>
    </citation>
    <scope>NUCLEOTIDE SEQUENCE [LARGE SCALE GENOMIC DNA]</scope>
    <source>
        <strain evidence="2 3">ROY-1-1-2</strain>
    </source>
</reference>
<keyword evidence="3" id="KW-1185">Reference proteome</keyword>
<dbReference type="Pfam" id="PF05899">
    <property type="entry name" value="Cupin_3"/>
    <property type="match status" value="1"/>
</dbReference>
<dbReference type="InterPro" id="IPR008579">
    <property type="entry name" value="UGlyAH_Cupin_dom"/>
</dbReference>
<gene>
    <name evidence="2" type="ORF">HND93_13310</name>
</gene>
<proteinExistence type="predicted"/>
<dbReference type="PANTHER" id="PTHR40943:SF1">
    <property type="entry name" value="CYTOPLASMIC PROTEIN"/>
    <property type="match status" value="1"/>
</dbReference>
<dbReference type="Gene3D" id="2.60.120.10">
    <property type="entry name" value="Jelly Rolls"/>
    <property type="match status" value="1"/>
</dbReference>
<evidence type="ECO:0000313" key="3">
    <source>
        <dbReference type="Proteomes" id="UP000584642"/>
    </source>
</evidence>
<comment type="caution">
    <text evidence="2">The sequence shown here is derived from an EMBL/GenBank/DDBJ whole genome shotgun (WGS) entry which is preliminary data.</text>
</comment>
<organism evidence="2 3">
    <name type="scientific">Azospirillum oleiclasticum</name>
    <dbReference type="NCBI Taxonomy" id="2735135"/>
    <lineage>
        <taxon>Bacteria</taxon>
        <taxon>Pseudomonadati</taxon>
        <taxon>Pseudomonadota</taxon>
        <taxon>Alphaproteobacteria</taxon>
        <taxon>Rhodospirillales</taxon>
        <taxon>Azospirillaceae</taxon>
        <taxon>Azospirillum</taxon>
    </lineage>
</organism>
<sequence length="145" mass="16096">MPALVLLDHSLLAPSPTGPAGFGAVLSGDPREQGIGLFDSDTGRFSAGVWQCTPGVVRMVRWPYNETCVLLSGRVVITPDGGEPREYRAGDAFVIPCGFTGTWDIRETVRKHYAIERPLAPLRLIVRGTRWLRRLLRRRQAADRL</sequence>
<dbReference type="InterPro" id="IPR014710">
    <property type="entry name" value="RmlC-like_jellyroll"/>
</dbReference>
<evidence type="ECO:0000313" key="2">
    <source>
        <dbReference type="EMBL" id="NYZ20693.1"/>
    </source>
</evidence>
<evidence type="ECO:0000259" key="1">
    <source>
        <dbReference type="Pfam" id="PF05899"/>
    </source>
</evidence>